<keyword evidence="2" id="KW-1185">Reference proteome</keyword>
<dbReference type="Proteomes" id="UP001163321">
    <property type="component" value="Chromosome 10"/>
</dbReference>
<comment type="caution">
    <text evidence="1">The sequence shown here is derived from an EMBL/GenBank/DDBJ whole genome shotgun (WGS) entry which is preliminary data.</text>
</comment>
<sequence length="100" mass="11212">MECGCIGTERFARLRIGVGAPHWFQGGNIGAPSSTAIYKFVLERSTGDKQEAMPNLLCYVNELVRLYFHRGVARATTYANSMDLEKYLKQYGASPINRPH</sequence>
<accession>A0ACC0WQL2</accession>
<name>A0ACC0WQL2_9STRA</name>
<gene>
    <name evidence="1" type="ORF">PsorP6_015499</name>
</gene>
<reference evidence="1 2" key="1">
    <citation type="journal article" date="2022" name="bioRxiv">
        <title>The genome of the oomycete Peronosclerospora sorghi, a cosmopolitan pathogen of maize and sorghum, is inflated with dispersed pseudogenes.</title>
        <authorList>
            <person name="Fletcher K."/>
            <person name="Martin F."/>
            <person name="Isakeit T."/>
            <person name="Cavanaugh K."/>
            <person name="Magill C."/>
            <person name="Michelmore R."/>
        </authorList>
    </citation>
    <scope>NUCLEOTIDE SEQUENCE [LARGE SCALE GENOMIC DNA]</scope>
    <source>
        <strain evidence="1">P6</strain>
    </source>
</reference>
<proteinExistence type="predicted"/>
<evidence type="ECO:0000313" key="1">
    <source>
        <dbReference type="EMBL" id="KAI9920193.1"/>
    </source>
</evidence>
<evidence type="ECO:0000313" key="2">
    <source>
        <dbReference type="Proteomes" id="UP001163321"/>
    </source>
</evidence>
<organism evidence="1 2">
    <name type="scientific">Peronosclerospora sorghi</name>
    <dbReference type="NCBI Taxonomy" id="230839"/>
    <lineage>
        <taxon>Eukaryota</taxon>
        <taxon>Sar</taxon>
        <taxon>Stramenopiles</taxon>
        <taxon>Oomycota</taxon>
        <taxon>Peronosporomycetes</taxon>
        <taxon>Peronosporales</taxon>
        <taxon>Peronosporaceae</taxon>
        <taxon>Peronosclerospora</taxon>
    </lineage>
</organism>
<protein>
    <submittedName>
        <fullName evidence="1">Uncharacterized protein</fullName>
    </submittedName>
</protein>
<dbReference type="EMBL" id="CM047589">
    <property type="protein sequence ID" value="KAI9920193.1"/>
    <property type="molecule type" value="Genomic_DNA"/>
</dbReference>